<sequence length="302" mass="34219">MARPAYTHLWIFICFTFVCIYGRGQDRFPLCEVELKVRRGTTRKTVPQQRLTVRCPVKHCGESISVTWCKQVDINKCEQINYAENVEIKQNDEHVKDKLISYLTFTRISINDNGLYQCLVKGYKSQHISHFINISVSDLNQGVENYDNNAYELPRLAAGDKDVSWLPYFFICASIALLVATLTVSTHLSCYCWKRILTYNQSKRQEMSTHMIPDLPNANAPSTPVLYDTYSQSTAGRPPSPSPLMTNGNQPAVANTADQSQVSDHAVYAFFNHCRIPAREQHAATEQNKNTDFAAISVSCTF</sequence>
<evidence type="ECO:0000313" key="6">
    <source>
        <dbReference type="Proteomes" id="UP000295070"/>
    </source>
</evidence>
<proteinExistence type="predicted"/>
<keyword evidence="6" id="KW-1185">Reference proteome</keyword>
<dbReference type="Proteomes" id="UP000295070">
    <property type="component" value="Chromosome 11"/>
</dbReference>
<keyword evidence="2" id="KW-0812">Transmembrane</keyword>
<dbReference type="GO" id="GO:0005886">
    <property type="term" value="C:plasma membrane"/>
    <property type="evidence" value="ECO:0007669"/>
    <property type="project" value="InterPro"/>
</dbReference>
<evidence type="ECO:0000256" key="1">
    <source>
        <dbReference type="SAM" id="MobiDB-lite"/>
    </source>
</evidence>
<dbReference type="SUPFAM" id="SSF48726">
    <property type="entry name" value="Immunoglobulin"/>
    <property type="match status" value="1"/>
</dbReference>
<dbReference type="InterPro" id="IPR013783">
    <property type="entry name" value="Ig-like_fold"/>
</dbReference>
<dbReference type="GO" id="GO:0038023">
    <property type="term" value="F:signaling receptor activity"/>
    <property type="evidence" value="ECO:0007669"/>
    <property type="project" value="InterPro"/>
</dbReference>
<dbReference type="InterPro" id="IPR039257">
    <property type="entry name" value="BTLA"/>
</dbReference>
<dbReference type="GO" id="GO:0002768">
    <property type="term" value="P:immune response-regulating cell surface receptor signaling pathway"/>
    <property type="evidence" value="ECO:0007669"/>
    <property type="project" value="InterPro"/>
</dbReference>
<reference evidence="5 6" key="1">
    <citation type="submission" date="2019-01" db="EMBL/GenBank/DDBJ databases">
        <title>A chromosome-scale genome assembly of the yellow perch, Perca flavescens.</title>
        <authorList>
            <person name="Feron R."/>
            <person name="Morvezen R."/>
            <person name="Bestin A."/>
            <person name="Haffray P."/>
            <person name="Klopp C."/>
            <person name="Zahm M."/>
            <person name="Cabau C."/>
            <person name="Roques C."/>
            <person name="Donnadieu C."/>
            <person name="Bouchez O."/>
            <person name="Christie M."/>
            <person name="Larson W."/>
            <person name="Guiguen Y."/>
        </authorList>
    </citation>
    <scope>NUCLEOTIDE SEQUENCE [LARGE SCALE GENOMIC DNA]</scope>
    <source>
        <strain evidence="5">YP-PL-M2</strain>
        <tissue evidence="5">Blood</tissue>
    </source>
</reference>
<evidence type="ECO:0000259" key="4">
    <source>
        <dbReference type="PROSITE" id="PS50835"/>
    </source>
</evidence>
<protein>
    <recommendedName>
        <fullName evidence="4">Ig-like domain-containing protein</fullName>
    </recommendedName>
</protein>
<evidence type="ECO:0000256" key="3">
    <source>
        <dbReference type="SAM" id="SignalP"/>
    </source>
</evidence>
<evidence type="ECO:0000256" key="2">
    <source>
        <dbReference type="SAM" id="Phobius"/>
    </source>
</evidence>
<evidence type="ECO:0000313" key="5">
    <source>
        <dbReference type="EMBL" id="TDH06805.1"/>
    </source>
</evidence>
<feature type="domain" description="Ig-like" evidence="4">
    <location>
        <begin position="29"/>
        <end position="129"/>
    </location>
</feature>
<keyword evidence="2" id="KW-1133">Transmembrane helix</keyword>
<feature type="signal peptide" evidence="3">
    <location>
        <begin position="1"/>
        <end position="24"/>
    </location>
</feature>
<name>A0A484CV01_PERFV</name>
<dbReference type="InterPro" id="IPR003599">
    <property type="entry name" value="Ig_sub"/>
</dbReference>
<dbReference type="InterPro" id="IPR036179">
    <property type="entry name" value="Ig-like_dom_sf"/>
</dbReference>
<dbReference type="PROSITE" id="PS50835">
    <property type="entry name" value="IG_LIKE"/>
    <property type="match status" value="1"/>
</dbReference>
<organism evidence="5 6">
    <name type="scientific">Perca flavescens</name>
    <name type="common">American yellow perch</name>
    <name type="synonym">Morone flavescens</name>
    <dbReference type="NCBI Taxonomy" id="8167"/>
    <lineage>
        <taxon>Eukaryota</taxon>
        <taxon>Metazoa</taxon>
        <taxon>Chordata</taxon>
        <taxon>Craniata</taxon>
        <taxon>Vertebrata</taxon>
        <taxon>Euteleostomi</taxon>
        <taxon>Actinopterygii</taxon>
        <taxon>Neopterygii</taxon>
        <taxon>Teleostei</taxon>
        <taxon>Neoteleostei</taxon>
        <taxon>Acanthomorphata</taxon>
        <taxon>Eupercaria</taxon>
        <taxon>Perciformes</taxon>
        <taxon>Percoidei</taxon>
        <taxon>Percidae</taxon>
        <taxon>Percinae</taxon>
        <taxon>Perca</taxon>
    </lineage>
</organism>
<dbReference type="EMBL" id="SCKG01000011">
    <property type="protein sequence ID" value="TDH06805.1"/>
    <property type="molecule type" value="Genomic_DNA"/>
</dbReference>
<dbReference type="Gene3D" id="2.60.40.10">
    <property type="entry name" value="Immunoglobulins"/>
    <property type="match status" value="1"/>
</dbReference>
<dbReference type="SMART" id="SM00409">
    <property type="entry name" value="IG"/>
    <property type="match status" value="1"/>
</dbReference>
<feature type="chain" id="PRO_5019818555" description="Ig-like domain-containing protein" evidence="3">
    <location>
        <begin position="25"/>
        <end position="302"/>
    </location>
</feature>
<feature type="transmembrane region" description="Helical" evidence="2">
    <location>
        <begin position="165"/>
        <end position="193"/>
    </location>
</feature>
<dbReference type="PANTHER" id="PTHR37996:SF1">
    <property type="entry name" value="B- AND T-LYMPHOCYTE ATTENUATOR"/>
    <property type="match status" value="1"/>
</dbReference>
<dbReference type="AlphaFoldDB" id="A0A484CV01"/>
<keyword evidence="2" id="KW-0472">Membrane</keyword>
<dbReference type="InterPro" id="IPR007110">
    <property type="entry name" value="Ig-like_dom"/>
</dbReference>
<accession>A0A484CV01</accession>
<feature type="region of interest" description="Disordered" evidence="1">
    <location>
        <begin position="231"/>
        <end position="251"/>
    </location>
</feature>
<gene>
    <name evidence="5" type="ORF">EPR50_G00117070</name>
</gene>
<dbReference type="PANTHER" id="PTHR37996">
    <property type="entry name" value="B- AND T-LYMPHOCYTE ATTENUATOR"/>
    <property type="match status" value="1"/>
</dbReference>
<keyword evidence="3" id="KW-0732">Signal</keyword>
<comment type="caution">
    <text evidence="5">The sequence shown here is derived from an EMBL/GenBank/DDBJ whole genome shotgun (WGS) entry which is preliminary data.</text>
</comment>